<name>A0A4T0P3S3_9BASI</name>
<dbReference type="InterPro" id="IPR020598">
    <property type="entry name" value="rRNA_Ade_methylase_Trfase_N"/>
</dbReference>
<evidence type="ECO:0000256" key="3">
    <source>
        <dbReference type="ARBA" id="ARBA00022691"/>
    </source>
</evidence>
<feature type="binding site" evidence="5">
    <location>
        <position position="69"/>
    </location>
    <ligand>
        <name>S-adenosyl-L-methionine</name>
        <dbReference type="ChEBI" id="CHEBI:59789"/>
    </ligand>
</feature>
<evidence type="ECO:0000313" key="11">
    <source>
        <dbReference type="Proteomes" id="UP000305647"/>
    </source>
</evidence>
<dbReference type="Proteomes" id="UP000307169">
    <property type="component" value="Unassembled WGS sequence"/>
</dbReference>
<dbReference type="InterPro" id="IPR001737">
    <property type="entry name" value="KsgA/Erm"/>
</dbReference>
<comment type="caution">
    <text evidence="5">Lacks conserved residue(s) required for the propagation of feature annotation.</text>
</comment>
<feature type="binding site" evidence="5">
    <location>
        <position position="42"/>
    </location>
    <ligand>
        <name>S-adenosyl-L-methionine</name>
        <dbReference type="ChEBI" id="CHEBI:59789"/>
    </ligand>
</feature>
<dbReference type="InterPro" id="IPR029063">
    <property type="entry name" value="SAM-dependent_MTases_sf"/>
</dbReference>
<dbReference type="EC" id="2.1.1.-" evidence="6"/>
<dbReference type="Gene3D" id="3.40.50.150">
    <property type="entry name" value="Vaccinia Virus protein VP39"/>
    <property type="match status" value="1"/>
</dbReference>
<evidence type="ECO:0000256" key="7">
    <source>
        <dbReference type="SAM" id="MobiDB-lite"/>
    </source>
</evidence>
<dbReference type="Proteomes" id="UP000305647">
    <property type="component" value="Unassembled WGS sequence"/>
</dbReference>
<feature type="compositionally biased region" description="Polar residues" evidence="7">
    <location>
        <begin position="22"/>
        <end position="32"/>
    </location>
</feature>
<gene>
    <name evidence="10" type="ORF">E3Q10_01120</name>
    <name evidence="9" type="ORF">E3Q17_00328</name>
</gene>
<keyword evidence="3 5" id="KW-0949">S-adenosyl-L-methionine</keyword>
<dbReference type="GO" id="GO:0000179">
    <property type="term" value="F:rRNA (adenine-N6,N6-)-dimethyltransferase activity"/>
    <property type="evidence" value="ECO:0007669"/>
    <property type="project" value="UniProtKB-UniRule"/>
</dbReference>
<evidence type="ECO:0000256" key="2">
    <source>
        <dbReference type="ARBA" id="ARBA00022679"/>
    </source>
</evidence>
<sequence>MPKALKSATEKFSRSHQPAAKSDSNSGGTSNPLFNTDRFGQHILKNPLVAQAIVDKASLRATDKVFEIGPGTGNLTARILEKAKSCQVIEMDPRMAAELSKRFQGKPEQRRLEIVIGDFVKADLPFFDVVVAILMFQREFALRLCARPGTEMWCRLSANAQLYSKIDHIMKVSKGNFRPPPQVESSVVRIVPLDPPPPVKFEEFDGLTRVLFTRRNKTCRSNFTAAGVYDMLESNRKAWLTEKNEMIDDSENIKSRVERILVQTGFAESRAAKMDVDDFLKLLSAFHDENIHFG</sequence>
<feature type="binding site" evidence="5">
    <location>
        <position position="44"/>
    </location>
    <ligand>
        <name>S-adenosyl-L-methionine</name>
        <dbReference type="ChEBI" id="CHEBI:59789"/>
    </ligand>
</feature>
<dbReference type="CDD" id="cd02440">
    <property type="entry name" value="AdoMet_MTases"/>
    <property type="match status" value="1"/>
</dbReference>
<comment type="caution">
    <text evidence="9">The sequence shown here is derived from an EMBL/GenBank/DDBJ whole genome shotgun (WGS) entry which is preliminary data.</text>
</comment>
<evidence type="ECO:0000256" key="6">
    <source>
        <dbReference type="RuleBase" id="RU362106"/>
    </source>
</evidence>
<feature type="region of interest" description="Disordered" evidence="7">
    <location>
        <begin position="1"/>
        <end position="32"/>
    </location>
</feature>
<reference evidence="11 12" key="1">
    <citation type="submission" date="2019-03" db="EMBL/GenBank/DDBJ databases">
        <title>Sequencing 25 genomes of Wallemia mellicola.</title>
        <authorList>
            <person name="Gostincar C."/>
        </authorList>
    </citation>
    <scope>NUCLEOTIDE SEQUENCE [LARGE SCALE GENOMIC DNA]</scope>
    <source>
        <strain evidence="9 12">EXF-1262</strain>
        <strain evidence="10 11">EXF-8738</strain>
    </source>
</reference>
<evidence type="ECO:0000259" key="8">
    <source>
        <dbReference type="SMART" id="SM00650"/>
    </source>
</evidence>
<feature type="domain" description="Ribosomal RNA adenine methylase transferase N-terminal" evidence="8">
    <location>
        <begin position="49"/>
        <end position="194"/>
    </location>
</feature>
<evidence type="ECO:0000313" key="12">
    <source>
        <dbReference type="Proteomes" id="UP000307169"/>
    </source>
</evidence>
<keyword evidence="4 5" id="KW-0694">RNA-binding</keyword>
<comment type="similarity">
    <text evidence="5 6">Belongs to the class I-like SAM-binding methyltransferase superfamily. rRNA adenine N(6)-methyltransferase family.</text>
</comment>
<dbReference type="GO" id="GO:0003723">
    <property type="term" value="F:RNA binding"/>
    <property type="evidence" value="ECO:0007669"/>
    <property type="project" value="UniProtKB-UniRule"/>
</dbReference>
<evidence type="ECO:0000256" key="1">
    <source>
        <dbReference type="ARBA" id="ARBA00022603"/>
    </source>
</evidence>
<dbReference type="SUPFAM" id="SSF53335">
    <property type="entry name" value="S-adenosyl-L-methionine-dependent methyltransferases"/>
    <property type="match status" value="1"/>
</dbReference>
<dbReference type="Gene3D" id="1.10.8.480">
    <property type="match status" value="1"/>
</dbReference>
<dbReference type="Pfam" id="PF00398">
    <property type="entry name" value="RrnaAD"/>
    <property type="match status" value="2"/>
</dbReference>
<dbReference type="PROSITE" id="PS51689">
    <property type="entry name" value="SAM_RNA_A_N6_MT"/>
    <property type="match status" value="1"/>
</dbReference>
<dbReference type="PANTHER" id="PTHR11727">
    <property type="entry name" value="DIMETHYLADENOSINE TRANSFERASE"/>
    <property type="match status" value="1"/>
</dbReference>
<dbReference type="PANTHER" id="PTHR11727:SF7">
    <property type="entry name" value="DIMETHYLADENOSINE TRANSFERASE-RELATED"/>
    <property type="match status" value="1"/>
</dbReference>
<dbReference type="EMBL" id="SPRH01000002">
    <property type="protein sequence ID" value="TIC04752.1"/>
    <property type="molecule type" value="Genomic_DNA"/>
</dbReference>
<evidence type="ECO:0000256" key="5">
    <source>
        <dbReference type="PROSITE-ProRule" id="PRU01026"/>
    </source>
</evidence>
<dbReference type="EMBL" id="SPRO01000007">
    <property type="protein sequence ID" value="TIC32740.1"/>
    <property type="molecule type" value="Genomic_DNA"/>
</dbReference>
<keyword evidence="1 5" id="KW-0489">Methyltransferase</keyword>
<organism evidence="9 12">
    <name type="scientific">Wallemia mellicola</name>
    <dbReference type="NCBI Taxonomy" id="1708541"/>
    <lineage>
        <taxon>Eukaryota</taxon>
        <taxon>Fungi</taxon>
        <taxon>Dikarya</taxon>
        <taxon>Basidiomycota</taxon>
        <taxon>Wallemiomycotina</taxon>
        <taxon>Wallemiomycetes</taxon>
        <taxon>Wallemiales</taxon>
        <taxon>Wallemiaceae</taxon>
        <taxon>Wallemia</taxon>
    </lineage>
</organism>
<evidence type="ECO:0000313" key="10">
    <source>
        <dbReference type="EMBL" id="TIC32740.1"/>
    </source>
</evidence>
<keyword evidence="6" id="KW-0698">rRNA processing</keyword>
<keyword evidence="2 5" id="KW-0808">Transferase</keyword>
<feature type="binding site" evidence="5">
    <location>
        <position position="90"/>
    </location>
    <ligand>
        <name>S-adenosyl-L-methionine</name>
        <dbReference type="ChEBI" id="CHEBI:59789"/>
    </ligand>
</feature>
<evidence type="ECO:0000256" key="4">
    <source>
        <dbReference type="ARBA" id="ARBA00022884"/>
    </source>
</evidence>
<proteinExistence type="inferred from homology"/>
<feature type="binding site" evidence="5">
    <location>
        <position position="118"/>
    </location>
    <ligand>
        <name>S-adenosyl-L-methionine</name>
        <dbReference type="ChEBI" id="CHEBI:59789"/>
    </ligand>
</feature>
<protein>
    <recommendedName>
        <fullName evidence="6">rRNA adenine N(6)-methyltransferase</fullName>
        <ecNumber evidence="6">2.1.1.-</ecNumber>
    </recommendedName>
</protein>
<dbReference type="SMART" id="SM00650">
    <property type="entry name" value="rADc"/>
    <property type="match status" value="1"/>
</dbReference>
<dbReference type="AlphaFoldDB" id="A0A4T0P3S3"/>
<accession>A0A4T0P3S3</accession>
<evidence type="ECO:0000313" key="9">
    <source>
        <dbReference type="EMBL" id="TIC04752.1"/>
    </source>
</evidence>